<dbReference type="HOGENOM" id="CLU_898983_0_0_2"/>
<proteinExistence type="predicted"/>
<dbReference type="InterPro" id="IPR050684">
    <property type="entry name" value="HTH-Siroheme_Decarb"/>
</dbReference>
<sequence>MAQDKGRVNLEELEWLAELLNKYPRESLKRIADIEGIEYHRLKRLYDRYYGRYVFVNAMYNITKLGLKSYVAFLSVPKVELRMKAEEMLRNPFVVHVTPIFGFKNGLNAILHIPVDQEKYIPELLSKYSNDFEYYEVWAYPMEKGKEVKFGRWRYSYEYALLLDILKIDARTPMKELERRLGRSRPTIKFMIKRLIEDGIIQGFYAYIDNVQDVYDRSFVGIAEELPEDFFQRFGDMEIQIGVLSPRGYFVEWYFSSKEDMGGKILEFGQYVEKMAIGYLDMFRELNHRHMSTRYSRMVKEDGSGYRSILEF</sequence>
<evidence type="ECO:0000313" key="3">
    <source>
        <dbReference type="Proteomes" id="UP000008386"/>
    </source>
</evidence>
<organism evidence="2 3">
    <name type="scientific">Pyrococcus yayanosii (strain CH1 / JCM 16557)</name>
    <dbReference type="NCBI Taxonomy" id="529709"/>
    <lineage>
        <taxon>Archaea</taxon>
        <taxon>Methanobacteriati</taxon>
        <taxon>Methanobacteriota</taxon>
        <taxon>Thermococci</taxon>
        <taxon>Thermococcales</taxon>
        <taxon>Thermococcaceae</taxon>
        <taxon>Pyrococcus</taxon>
    </lineage>
</organism>
<dbReference type="PROSITE" id="PS50956">
    <property type="entry name" value="HTH_ASNC_2"/>
    <property type="match status" value="1"/>
</dbReference>
<dbReference type="GeneID" id="10837896"/>
<dbReference type="STRING" id="529709.PYCH_13240"/>
<dbReference type="EMBL" id="CP002779">
    <property type="protein sequence ID" value="AEH24996.1"/>
    <property type="molecule type" value="Genomic_DNA"/>
</dbReference>
<dbReference type="OrthoDB" id="14434at2157"/>
<dbReference type="Gene3D" id="1.10.10.10">
    <property type="entry name" value="Winged helix-like DNA-binding domain superfamily/Winged helix DNA-binding domain"/>
    <property type="match status" value="1"/>
</dbReference>
<dbReference type="InterPro" id="IPR036390">
    <property type="entry name" value="WH_DNA-bd_sf"/>
</dbReference>
<name>F8AFN0_PYRYC</name>
<dbReference type="AlphaFoldDB" id="F8AFN0"/>
<dbReference type="Pfam" id="PF13412">
    <property type="entry name" value="HTH_24"/>
    <property type="match status" value="1"/>
</dbReference>
<dbReference type="eggNOG" id="arCOG05868">
    <property type="taxonomic scope" value="Archaea"/>
</dbReference>
<reference evidence="2 3" key="1">
    <citation type="journal article" date="2011" name="J. Bacteriol.">
        <title>Complete genome sequence of the obligate piezophilic hyperthermophilic archaeon Pyrococcus yayanosii CH1.</title>
        <authorList>
            <person name="Jun X."/>
            <person name="Lupeng L."/>
            <person name="Minjuan X."/>
            <person name="Oger P."/>
            <person name="Fengping W."/>
            <person name="Jebbar M."/>
            <person name="Xiang X."/>
        </authorList>
    </citation>
    <scope>NUCLEOTIDE SEQUENCE [LARGE SCALE GENOMIC DNA]</scope>
    <source>
        <strain evidence="3">CH1 / JCM 16557</strain>
    </source>
</reference>
<feature type="domain" description="HTH asnC-type" evidence="1">
    <location>
        <begin position="162"/>
        <end position="216"/>
    </location>
</feature>
<dbReference type="PANTHER" id="PTHR43413">
    <property type="entry name" value="TRANSCRIPTIONAL REGULATOR, ASNC FAMILY"/>
    <property type="match status" value="1"/>
</dbReference>
<evidence type="ECO:0000259" key="1">
    <source>
        <dbReference type="PROSITE" id="PS50956"/>
    </source>
</evidence>
<gene>
    <name evidence="2" type="ordered locus">PYCH_13240</name>
</gene>
<dbReference type="GO" id="GO:0043565">
    <property type="term" value="F:sequence-specific DNA binding"/>
    <property type="evidence" value="ECO:0007669"/>
    <property type="project" value="InterPro"/>
</dbReference>
<dbReference type="RefSeq" id="WP_013906052.1">
    <property type="nucleotide sequence ID" value="NC_015680.1"/>
</dbReference>
<evidence type="ECO:0000313" key="2">
    <source>
        <dbReference type="EMBL" id="AEH24996.1"/>
    </source>
</evidence>
<dbReference type="PANTHER" id="PTHR43413:SF4">
    <property type="entry name" value="HTH-TYPE TRANSCRIPTIONAL REGULATOR LYSM"/>
    <property type="match status" value="1"/>
</dbReference>
<dbReference type="KEGG" id="pya:PYCH_13240"/>
<dbReference type="Proteomes" id="UP000008386">
    <property type="component" value="Chromosome"/>
</dbReference>
<keyword evidence="3" id="KW-1185">Reference proteome</keyword>
<accession>F8AFN0</accession>
<dbReference type="InterPro" id="IPR036388">
    <property type="entry name" value="WH-like_DNA-bd_sf"/>
</dbReference>
<dbReference type="InterPro" id="IPR000485">
    <property type="entry name" value="AsnC-type_HTH_dom"/>
</dbReference>
<dbReference type="SUPFAM" id="SSF46785">
    <property type="entry name" value="Winged helix' DNA-binding domain"/>
    <property type="match status" value="1"/>
</dbReference>
<protein>
    <submittedName>
        <fullName evidence="2">Putative HTH transcription regulator</fullName>
    </submittedName>
</protein>